<feature type="region of interest" description="Disordered" evidence="1">
    <location>
        <begin position="283"/>
        <end position="325"/>
    </location>
</feature>
<feature type="compositionally biased region" description="Basic and acidic residues" evidence="1">
    <location>
        <begin position="103"/>
        <end position="121"/>
    </location>
</feature>
<keyword evidence="4" id="KW-1185">Reference proteome</keyword>
<feature type="region of interest" description="Disordered" evidence="1">
    <location>
        <begin position="68"/>
        <end position="153"/>
    </location>
</feature>
<dbReference type="Proteomes" id="UP001159428">
    <property type="component" value="Unassembled WGS sequence"/>
</dbReference>
<dbReference type="AlphaFoldDB" id="A0AAU9VXN9"/>
<protein>
    <submittedName>
        <fullName evidence="3">Uncharacterized protein</fullName>
    </submittedName>
</protein>
<name>A0AAU9VXN9_9CNID</name>
<organism evidence="3 4">
    <name type="scientific">Pocillopora meandrina</name>
    <dbReference type="NCBI Taxonomy" id="46732"/>
    <lineage>
        <taxon>Eukaryota</taxon>
        <taxon>Metazoa</taxon>
        <taxon>Cnidaria</taxon>
        <taxon>Anthozoa</taxon>
        <taxon>Hexacorallia</taxon>
        <taxon>Scleractinia</taxon>
        <taxon>Astrocoeniina</taxon>
        <taxon>Pocilloporidae</taxon>
        <taxon>Pocillopora</taxon>
    </lineage>
</organism>
<gene>
    <name evidence="3" type="ORF">PMEA_00025929</name>
</gene>
<feature type="compositionally biased region" description="Acidic residues" evidence="1">
    <location>
        <begin position="122"/>
        <end position="147"/>
    </location>
</feature>
<dbReference type="EMBL" id="CALNXJ010000005">
    <property type="protein sequence ID" value="CAH3040299.1"/>
    <property type="molecule type" value="Genomic_DNA"/>
</dbReference>
<comment type="caution">
    <text evidence="3">The sequence shown here is derived from an EMBL/GenBank/DDBJ whole genome shotgun (WGS) entry which is preliminary data.</text>
</comment>
<evidence type="ECO:0000256" key="2">
    <source>
        <dbReference type="SAM" id="SignalP"/>
    </source>
</evidence>
<feature type="compositionally biased region" description="Basic and acidic residues" evidence="1">
    <location>
        <begin position="80"/>
        <end position="97"/>
    </location>
</feature>
<evidence type="ECO:0000313" key="3">
    <source>
        <dbReference type="EMBL" id="CAH3040299.1"/>
    </source>
</evidence>
<feature type="compositionally biased region" description="Acidic residues" evidence="1">
    <location>
        <begin position="301"/>
        <end position="324"/>
    </location>
</feature>
<accession>A0AAU9VXN9</accession>
<feature type="chain" id="PRO_5043471298" evidence="2">
    <location>
        <begin position="34"/>
        <end position="423"/>
    </location>
</feature>
<sequence length="423" mass="48084">MISHRRTIMIFAQRFRSGFLLLSFALFLIVCFADEGGNKHDDNDEKITIRGSNVSARILGRSGKIMVVRNEKDDDDDKDDKDNDDKDDRDGTDKDDKDDSDSKDDKDNRDGKDSRDDKDGKDDTDDDKDDEDDDDDDDDDDDEDFNDNNENLLTFELDEIEEKDADDNDVDDKHSVDSFDDVKFTFGKVNKKSTLNGIRVTTVNLSTYFDDQKASLEIIVYLFHEPGSVKFGNETFAVQSGTVKFNIKISNWDFCDKDDSPGDCSEGKEGKYLDLSLKIKSKGSPKEVDEDDRKKKICDSKDDDDDDDDDDKDEDEDDDDDDDCPIIYDVGGDSEMLLNKGVMIDDDEYTAMPQGFPKFESDDNEKKFVFRIPKFKRHVLIDPSVNVGKVLKEVIVESAASWSQFNIAVTVLLLFVAIFTAQF</sequence>
<reference evidence="3 4" key="1">
    <citation type="submission" date="2022-05" db="EMBL/GenBank/DDBJ databases">
        <authorList>
            <consortium name="Genoscope - CEA"/>
            <person name="William W."/>
        </authorList>
    </citation>
    <scope>NUCLEOTIDE SEQUENCE [LARGE SCALE GENOMIC DNA]</scope>
</reference>
<keyword evidence="2" id="KW-0732">Signal</keyword>
<proteinExistence type="predicted"/>
<feature type="signal peptide" evidence="2">
    <location>
        <begin position="1"/>
        <end position="33"/>
    </location>
</feature>
<evidence type="ECO:0000313" key="4">
    <source>
        <dbReference type="Proteomes" id="UP001159428"/>
    </source>
</evidence>
<feature type="compositionally biased region" description="Basic and acidic residues" evidence="1">
    <location>
        <begin position="284"/>
        <end position="300"/>
    </location>
</feature>
<evidence type="ECO:0000256" key="1">
    <source>
        <dbReference type="SAM" id="MobiDB-lite"/>
    </source>
</evidence>